<proteinExistence type="predicted"/>
<dbReference type="RefSeq" id="WP_173213436.1">
    <property type="nucleotide sequence ID" value="NZ_CP053921.1"/>
</dbReference>
<dbReference type="GO" id="GO:0005886">
    <property type="term" value="C:plasma membrane"/>
    <property type="evidence" value="ECO:0007669"/>
    <property type="project" value="UniProtKB-SubCell"/>
</dbReference>
<accession>A0A7D4BAG1</accession>
<comment type="subcellular location">
    <subcellularLocation>
        <location evidence="1">Cell membrane</location>
        <topology evidence="1">Multi-pass membrane protein</topology>
    </subcellularLocation>
</comment>
<dbReference type="AlphaFoldDB" id="A0A7D4BAG1"/>
<sequence length="340" mass="37604">MTKHDHSVVEEHEIVSLSPEARRKAAQDLRGRIEYHLGPGTRAWQVAKRTAIGAWHDGFIHAGNLAYLAMLSIFPFFILGAAVFSLFGEQAERAAAINTVLLAVPPMVANVIQPVALNVVDARSGWLLWVGALVALWTVGSLVETIRDILRRAYGTVPTRAFWKNRLLSTLAILGTVLLLMLALIAQVTIGAAQQMISAYFPQLLDRIAELRLSQAIPALVVFGSLYATFLGLTPTRYRRRRYPKWPGALITTLWWMAATTLMPPLVRQFFTYDLTYGGLAGVMIAMFFFWLVGLGVVIGAELNAALAESPEEELSHIGQDDEPRRAALTKEMEEEEHAA</sequence>
<dbReference type="NCBIfam" id="TIGR00765">
    <property type="entry name" value="yihY_not_rbn"/>
    <property type="match status" value="1"/>
</dbReference>
<dbReference type="InterPro" id="IPR017039">
    <property type="entry name" value="Virul_fac_BrkB"/>
</dbReference>
<keyword evidence="2" id="KW-1003">Cell membrane</keyword>
<protein>
    <submittedName>
        <fullName evidence="8">YihY/virulence factor BrkB family protein</fullName>
    </submittedName>
</protein>
<reference evidence="8 9" key="1">
    <citation type="submission" date="2020-05" db="EMBL/GenBank/DDBJ databases">
        <title>Erythrobacter mangrovi sp. nov., isolated from rhizosphere soil of mangrove plant (Kandelia candel).</title>
        <authorList>
            <person name="Ye Y.H."/>
        </authorList>
    </citation>
    <scope>NUCLEOTIDE SEQUENCE [LARGE SCALE GENOMIC DNA]</scope>
    <source>
        <strain evidence="8 9">EB310</strain>
    </source>
</reference>
<name>A0A7D4BAG1_9SPHN</name>
<feature type="transmembrane region" description="Helical" evidence="7">
    <location>
        <begin position="99"/>
        <end position="120"/>
    </location>
</feature>
<dbReference type="PANTHER" id="PTHR30213">
    <property type="entry name" value="INNER MEMBRANE PROTEIN YHJD"/>
    <property type="match status" value="1"/>
</dbReference>
<dbReference type="KEGG" id="emv:HQR01_05940"/>
<keyword evidence="3 7" id="KW-0812">Transmembrane</keyword>
<feature type="region of interest" description="Disordered" evidence="6">
    <location>
        <begin position="313"/>
        <end position="340"/>
    </location>
</feature>
<organism evidence="8 9">
    <name type="scientific">Erythrobacter mangrovi</name>
    <dbReference type="NCBI Taxonomy" id="2739433"/>
    <lineage>
        <taxon>Bacteria</taxon>
        <taxon>Pseudomonadati</taxon>
        <taxon>Pseudomonadota</taxon>
        <taxon>Alphaproteobacteria</taxon>
        <taxon>Sphingomonadales</taxon>
        <taxon>Erythrobacteraceae</taxon>
        <taxon>Erythrobacter/Porphyrobacter group</taxon>
        <taxon>Erythrobacter</taxon>
    </lineage>
</organism>
<dbReference type="Proteomes" id="UP000504693">
    <property type="component" value="Chromosome"/>
</dbReference>
<evidence type="ECO:0000256" key="6">
    <source>
        <dbReference type="SAM" id="MobiDB-lite"/>
    </source>
</evidence>
<keyword evidence="4 7" id="KW-1133">Transmembrane helix</keyword>
<keyword evidence="9" id="KW-1185">Reference proteome</keyword>
<evidence type="ECO:0000256" key="3">
    <source>
        <dbReference type="ARBA" id="ARBA00022692"/>
    </source>
</evidence>
<feature type="transmembrane region" description="Helical" evidence="7">
    <location>
        <begin position="279"/>
        <end position="301"/>
    </location>
</feature>
<evidence type="ECO:0000313" key="8">
    <source>
        <dbReference type="EMBL" id="QKG70946.1"/>
    </source>
</evidence>
<evidence type="ECO:0000256" key="1">
    <source>
        <dbReference type="ARBA" id="ARBA00004651"/>
    </source>
</evidence>
<feature type="transmembrane region" description="Helical" evidence="7">
    <location>
        <begin position="246"/>
        <end position="267"/>
    </location>
</feature>
<gene>
    <name evidence="8" type="ORF">HQR01_05940</name>
</gene>
<feature type="transmembrane region" description="Helical" evidence="7">
    <location>
        <begin position="126"/>
        <end position="146"/>
    </location>
</feature>
<evidence type="ECO:0000256" key="5">
    <source>
        <dbReference type="ARBA" id="ARBA00023136"/>
    </source>
</evidence>
<keyword evidence="5 7" id="KW-0472">Membrane</keyword>
<evidence type="ECO:0000313" key="9">
    <source>
        <dbReference type="Proteomes" id="UP000504693"/>
    </source>
</evidence>
<evidence type="ECO:0000256" key="2">
    <source>
        <dbReference type="ARBA" id="ARBA00022475"/>
    </source>
</evidence>
<feature type="transmembrane region" description="Helical" evidence="7">
    <location>
        <begin position="167"/>
        <end position="193"/>
    </location>
</feature>
<feature type="transmembrane region" description="Helical" evidence="7">
    <location>
        <begin position="213"/>
        <end position="234"/>
    </location>
</feature>
<feature type="transmembrane region" description="Helical" evidence="7">
    <location>
        <begin position="65"/>
        <end position="87"/>
    </location>
</feature>
<dbReference type="PANTHER" id="PTHR30213:SF0">
    <property type="entry name" value="UPF0761 MEMBRANE PROTEIN YIHY"/>
    <property type="match status" value="1"/>
</dbReference>
<evidence type="ECO:0000256" key="4">
    <source>
        <dbReference type="ARBA" id="ARBA00022989"/>
    </source>
</evidence>
<dbReference type="EMBL" id="CP053921">
    <property type="protein sequence ID" value="QKG70946.1"/>
    <property type="molecule type" value="Genomic_DNA"/>
</dbReference>
<evidence type="ECO:0000256" key="7">
    <source>
        <dbReference type="SAM" id="Phobius"/>
    </source>
</evidence>
<dbReference type="Pfam" id="PF03631">
    <property type="entry name" value="Virul_fac_BrkB"/>
    <property type="match status" value="1"/>
</dbReference>
<feature type="compositionally biased region" description="Basic and acidic residues" evidence="6">
    <location>
        <begin position="314"/>
        <end position="340"/>
    </location>
</feature>